<dbReference type="Proteomes" id="UP000790787">
    <property type="component" value="Chromosome 19"/>
</dbReference>
<name>A0AC58TCV2_TOBAC</name>
<sequence length="652" mass="73437">MDNIKQSIPLHVVSDSSVSSFNTIAEVHDFSLNANVDVLDSLHDPVLLSTCNSNQHININDVLWHHRRGHVPFAQMKNIPSISSSLSARNLGTLPHSIIFWGKIFSESVDDYSMATWTHLLHSKSYAFTLIKALIAIVKAQFQLPIKVIRSDNSLDLGSSNLALKFFSDTRIIHETTCPHTPQQNGVVERKHKHLLETSRALLFQSKLPTNFWGDCVLTATYLINRFPSSILCNKTPFEVLYGCPPSYSHLKPFGCLCYATVPKCHRDKFQPRAFPYIFFGYPYAKKGYKIFNLYTKSVLISRDIIFHESMFPYQLVQSTPSSSTPSFSFPMFSFDTHFDLSSSTPPESSSPDIPIPIASHVPDHSLSDSIQPSSPIHIADPSQSGPQTRPTPVIRKSSTTHQIPSHLRDYFVQLPSSLSSSTPSSISATYHALVEPHSYTHVAARPAWQEVMAKEFEALEANKTWKIVKLPIGKIKYKADDVSNAFLHGYLDEEVYMKIPPRISVPSTSSNSATLKKFITDLLDEYHCSDVSEVVAPLDNSHTLHADLGDLLPQPDKYMSLVGKLHYLTHTRPDMCFTLQDLSQFLQALRIPHMTIALYVLRYLKGTLDSWYFYYVFDRFAAWHLIKQVGSVPTLQLEGGCWSYAAYLGCS</sequence>
<evidence type="ECO:0000313" key="1">
    <source>
        <dbReference type="Proteomes" id="UP000790787"/>
    </source>
</evidence>
<evidence type="ECO:0000313" key="2">
    <source>
        <dbReference type="RefSeq" id="XP_075095045.1"/>
    </source>
</evidence>
<gene>
    <name evidence="2" type="primary">LOC142173363</name>
</gene>
<reference evidence="1" key="1">
    <citation type="journal article" date="2014" name="Nat. Commun.">
        <title>The tobacco genome sequence and its comparison with those of tomato and potato.</title>
        <authorList>
            <person name="Sierro N."/>
            <person name="Battey J.N."/>
            <person name="Ouadi S."/>
            <person name="Bakaher N."/>
            <person name="Bovet L."/>
            <person name="Willig A."/>
            <person name="Goepfert S."/>
            <person name="Peitsch M.C."/>
            <person name="Ivanov N.V."/>
        </authorList>
    </citation>
    <scope>NUCLEOTIDE SEQUENCE [LARGE SCALE GENOMIC DNA]</scope>
</reference>
<proteinExistence type="predicted"/>
<accession>A0AC58TCV2</accession>
<keyword evidence="1" id="KW-1185">Reference proteome</keyword>
<protein>
    <submittedName>
        <fullName evidence="2">Uncharacterized protein LOC142173363</fullName>
    </submittedName>
</protein>
<organism evidence="1 2">
    <name type="scientific">Nicotiana tabacum</name>
    <name type="common">Common tobacco</name>
    <dbReference type="NCBI Taxonomy" id="4097"/>
    <lineage>
        <taxon>Eukaryota</taxon>
        <taxon>Viridiplantae</taxon>
        <taxon>Streptophyta</taxon>
        <taxon>Embryophyta</taxon>
        <taxon>Tracheophyta</taxon>
        <taxon>Spermatophyta</taxon>
        <taxon>Magnoliopsida</taxon>
        <taxon>eudicotyledons</taxon>
        <taxon>Gunneridae</taxon>
        <taxon>Pentapetalae</taxon>
        <taxon>asterids</taxon>
        <taxon>lamiids</taxon>
        <taxon>Solanales</taxon>
        <taxon>Solanaceae</taxon>
        <taxon>Nicotianoideae</taxon>
        <taxon>Nicotianeae</taxon>
        <taxon>Nicotiana</taxon>
    </lineage>
</organism>
<reference evidence="2" key="2">
    <citation type="submission" date="2025-08" db="UniProtKB">
        <authorList>
            <consortium name="RefSeq"/>
        </authorList>
    </citation>
    <scope>IDENTIFICATION</scope>
    <source>
        <tissue evidence="2">Leaf</tissue>
    </source>
</reference>
<dbReference type="RefSeq" id="XP_075095045.1">
    <property type="nucleotide sequence ID" value="XM_075238944.1"/>
</dbReference>